<dbReference type="Proteomes" id="UP000268908">
    <property type="component" value="Unassembled WGS sequence"/>
</dbReference>
<reference evidence="5 6" key="1">
    <citation type="submission" date="2018-10" db="EMBL/GenBank/DDBJ databases">
        <title>Genomic Encyclopedia of Type Strains, Phase IV (KMG-IV): sequencing the most valuable type-strain genomes for metagenomic binning, comparative biology and taxonomic classification.</title>
        <authorList>
            <person name="Goeker M."/>
        </authorList>
    </citation>
    <scope>NUCLEOTIDE SEQUENCE [LARGE SCALE GENOMIC DNA]</scope>
    <source>
        <strain evidence="5 6">DSM 26916</strain>
    </source>
</reference>
<dbReference type="PRINTS" id="PR00080">
    <property type="entry name" value="SDRFAMILY"/>
</dbReference>
<dbReference type="OrthoDB" id="9793499at2"/>
<protein>
    <submittedName>
        <fullName evidence="5">Gluconate 5-dehydrogenase</fullName>
    </submittedName>
</protein>
<dbReference type="FunFam" id="3.40.50.720:FF:000084">
    <property type="entry name" value="Short-chain dehydrogenase reductase"/>
    <property type="match status" value="1"/>
</dbReference>
<evidence type="ECO:0000256" key="3">
    <source>
        <dbReference type="ARBA" id="ARBA00023002"/>
    </source>
</evidence>
<gene>
    <name evidence="5" type="ORF">DFR35_1747</name>
</gene>
<evidence type="ECO:0000256" key="1">
    <source>
        <dbReference type="ARBA" id="ARBA00006484"/>
    </source>
</evidence>
<dbReference type="PRINTS" id="PR00081">
    <property type="entry name" value="GDHRDH"/>
</dbReference>
<dbReference type="EMBL" id="RCCI01000005">
    <property type="protein sequence ID" value="RLJ65091.1"/>
    <property type="molecule type" value="Genomic_DNA"/>
</dbReference>
<dbReference type="InterPro" id="IPR052178">
    <property type="entry name" value="Sec_Metab_Biosynth_SDR"/>
</dbReference>
<dbReference type="InterPro" id="IPR036291">
    <property type="entry name" value="NAD(P)-bd_dom_sf"/>
</dbReference>
<dbReference type="NCBIfam" id="NF006070">
    <property type="entry name" value="PRK08213.1"/>
    <property type="match status" value="1"/>
</dbReference>
<name>A0A497XDP1_9PROT</name>
<keyword evidence="2" id="KW-0521">NADP</keyword>
<evidence type="ECO:0000313" key="5">
    <source>
        <dbReference type="EMBL" id="RLJ65091.1"/>
    </source>
</evidence>
<dbReference type="AlphaFoldDB" id="A0A497XDP1"/>
<dbReference type="Pfam" id="PF13561">
    <property type="entry name" value="adh_short_C2"/>
    <property type="match status" value="1"/>
</dbReference>
<evidence type="ECO:0000313" key="6">
    <source>
        <dbReference type="Proteomes" id="UP000268908"/>
    </source>
</evidence>
<dbReference type="InterPro" id="IPR002347">
    <property type="entry name" value="SDR_fam"/>
</dbReference>
<dbReference type="RefSeq" id="WP_121241651.1">
    <property type="nucleotide sequence ID" value="NZ_BHVV01000008.1"/>
</dbReference>
<proteinExistence type="inferred from homology"/>
<evidence type="ECO:0000259" key="4">
    <source>
        <dbReference type="SMART" id="SM00822"/>
    </source>
</evidence>
<dbReference type="GO" id="GO:0016491">
    <property type="term" value="F:oxidoreductase activity"/>
    <property type="evidence" value="ECO:0007669"/>
    <property type="project" value="UniProtKB-KW"/>
</dbReference>
<keyword evidence="6" id="KW-1185">Reference proteome</keyword>
<dbReference type="PANTHER" id="PTHR43618">
    <property type="entry name" value="7-ALPHA-HYDROXYSTEROID DEHYDROGENASE"/>
    <property type="match status" value="1"/>
</dbReference>
<evidence type="ECO:0000256" key="2">
    <source>
        <dbReference type="ARBA" id="ARBA00022857"/>
    </source>
</evidence>
<dbReference type="Gene3D" id="3.40.50.720">
    <property type="entry name" value="NAD(P)-binding Rossmann-like Domain"/>
    <property type="match status" value="1"/>
</dbReference>
<dbReference type="PANTHER" id="PTHR43618:SF8">
    <property type="entry name" value="7ALPHA-HYDROXYSTEROID DEHYDROGENASE"/>
    <property type="match status" value="1"/>
</dbReference>
<sequence>MNVRQMFDLTGKVALITGGSRGLGLQIAEGLAEMGAKSALAARRQDALDAAAARVGAAGGEVLTVAADLTAGTAPAAIVDAVLARYGRIDILVNNAATSWGAPAERHPLEAWRKVMALNLDALFALTQEVAWRAMIPQRSGAILNIASIAAQGGNPPEMEFCTAAYNASKAAAANLTQSLATEWGRHGIRVNALAPGFFATRMSHGLLDTIGARVVAATPLGRLGGDDDLKGAAVFLCSDAARHVTGQCLAVDGGMSCSY</sequence>
<dbReference type="InterPro" id="IPR057326">
    <property type="entry name" value="KR_dom"/>
</dbReference>
<feature type="domain" description="Ketoreductase" evidence="4">
    <location>
        <begin position="12"/>
        <end position="197"/>
    </location>
</feature>
<organism evidence="5 6">
    <name type="scientific">Sulfurisoma sediminicola</name>
    <dbReference type="NCBI Taxonomy" id="1381557"/>
    <lineage>
        <taxon>Bacteria</taxon>
        <taxon>Pseudomonadati</taxon>
        <taxon>Pseudomonadota</taxon>
        <taxon>Betaproteobacteria</taxon>
        <taxon>Nitrosomonadales</taxon>
        <taxon>Sterolibacteriaceae</taxon>
        <taxon>Sulfurisoma</taxon>
    </lineage>
</organism>
<dbReference type="NCBIfam" id="NF005559">
    <property type="entry name" value="PRK07231.1"/>
    <property type="match status" value="1"/>
</dbReference>
<dbReference type="SUPFAM" id="SSF51735">
    <property type="entry name" value="NAD(P)-binding Rossmann-fold domains"/>
    <property type="match status" value="1"/>
</dbReference>
<dbReference type="SMART" id="SM00822">
    <property type="entry name" value="PKS_KR"/>
    <property type="match status" value="1"/>
</dbReference>
<comment type="caution">
    <text evidence="5">The sequence shown here is derived from an EMBL/GenBank/DDBJ whole genome shotgun (WGS) entry which is preliminary data.</text>
</comment>
<keyword evidence="3" id="KW-0560">Oxidoreductase</keyword>
<accession>A0A497XDP1</accession>
<comment type="similarity">
    <text evidence="1">Belongs to the short-chain dehydrogenases/reductases (SDR) family.</text>
</comment>